<gene>
    <name evidence="3" type="ORF">G4P62_019388</name>
</gene>
<feature type="compositionally biased region" description="Basic and acidic residues" evidence="2">
    <location>
        <begin position="875"/>
        <end position="914"/>
    </location>
</feature>
<feature type="coiled-coil region" evidence="1">
    <location>
        <begin position="381"/>
        <end position="408"/>
    </location>
</feature>
<sequence length="966" mass="111108">MSRQQRRRAQKHVQHTYDPSRLEQVTLLIEEKDELKSKLEETQEHFSKATGLPIDGYQLRQRCINLEKQLQASQNQLMESESMRIADRNYISELVQNIQSLQSELENAKTRDWNAEQQVKPVYVMADEKYTLFNNILIKLRHYQDEIFGLQAAFNEFSGWKGQIKTIHGKTDALTSSISHLEAKLRNLVKEGEDMSVSKQNGAIIYEPLPELSDIEERNLDLEFEIKDLTMKNDENERLIQELRKKLENSHRIEECNSFKSTIEVLQTSEAALLKEVYGLKETCSMCNEKINRLSQNIENEKMSAEKISEEPKQKNEKLQIFVSSFRDSYQKQEEMNIQESHLQKTMSLQGQQIKHDDLEGRNEIHQSLNEKIQLKEDSQSSELQLKLDQLKEKLENKQEQYKKLYKDVRTFVETVSDTAGISLNKKEPVSNQLSTALEKIKVYMNNTSEGLVSRRNLHKDLTAKAATLKRAEQELESSNKVIGELRIQLEEMKQRHNKELIELEMASQDEITKYTKEISQLKDAVKTANYELEYLQSQDFEPDEELPKKVEELTQELLISKEKQKQLQRINDKQQNECEELRKQIRQLSADNAMSGSEGKSEGRFLEAKPPKAKRVKAPLKKNGGENEVLSPGKRAPKYHAGIQETSKKEEIFTEPWSSDSDDEVQKSFCNEKHPKEDSCSKIPKNLGPEVVKMDTSPKKTEKDNELFLPGRWSPKDQAKTFENSKISEQSPPSRFNPKQRQTVLPPVRSRCTELPQNVLPVPTEEFEKSFGNEKSPREDKYKKSSIELGAEVKKMDASPKKIGKEKELISSEKKSPKDQAATSQSVDSLLKELGMFDDYTIEDRWLPGSDGGYRNETSPKEAKRTKSSNELGAEAKKMDASPKKIGKEKEFISSEKKSPKGHAEKLESRKTMVEAGSEDVERKEPHTLSGLNPKPRRTVLRPIRGQPIAPITKNVLPPLNRKPI</sequence>
<dbReference type="EMBL" id="JAAVVJ010000018">
    <property type="protein sequence ID" value="KAF7202259.1"/>
    <property type="molecule type" value="Genomic_DNA"/>
</dbReference>
<feature type="coiled-coil region" evidence="1">
    <location>
        <begin position="22"/>
        <end position="118"/>
    </location>
</feature>
<evidence type="ECO:0000256" key="2">
    <source>
        <dbReference type="SAM" id="MobiDB-lite"/>
    </source>
</evidence>
<feature type="coiled-coil region" evidence="1">
    <location>
        <begin position="212"/>
        <end position="253"/>
    </location>
</feature>
<comment type="caution">
    <text evidence="3">The sequence shown here is derived from an EMBL/GenBank/DDBJ whole genome shotgun (WGS) entry which is preliminary data.</text>
</comment>
<feature type="compositionally biased region" description="Polar residues" evidence="2">
    <location>
        <begin position="722"/>
        <end position="744"/>
    </location>
</feature>
<proteinExistence type="predicted"/>
<feature type="region of interest" description="Disordered" evidence="2">
    <location>
        <begin position="591"/>
        <end position="828"/>
    </location>
</feature>
<name>A0A9D2XH53_NOTFU</name>
<dbReference type="Proteomes" id="UP000822369">
    <property type="component" value="Chromosome 18"/>
</dbReference>
<protein>
    <submittedName>
        <fullName evidence="3">Restin-like protein</fullName>
    </submittedName>
</protein>
<feature type="region of interest" description="Disordered" evidence="2">
    <location>
        <begin position="845"/>
        <end position="947"/>
    </location>
</feature>
<dbReference type="AlphaFoldDB" id="A0A9D2XH53"/>
<feature type="compositionally biased region" description="Basic and acidic residues" evidence="2">
    <location>
        <begin position="767"/>
        <end position="819"/>
    </location>
</feature>
<feature type="compositionally biased region" description="Basic and acidic residues" evidence="2">
    <location>
        <begin position="693"/>
        <end position="707"/>
    </location>
</feature>
<feature type="compositionally biased region" description="Basic and acidic residues" evidence="2">
    <location>
        <begin position="665"/>
        <end position="681"/>
    </location>
</feature>
<evidence type="ECO:0000256" key="1">
    <source>
        <dbReference type="SAM" id="Coils"/>
    </source>
</evidence>
<reference evidence="3" key="1">
    <citation type="submission" date="2020-03" db="EMBL/GenBank/DDBJ databases">
        <title>Intra-Species Differences in Population Size shape Life History and Genome Evolution.</title>
        <authorList>
            <person name="Willemsen D."/>
            <person name="Cui R."/>
            <person name="Valenzano D.R."/>
        </authorList>
    </citation>
    <scope>NUCLEOTIDE SEQUENCE</scope>
    <source>
        <strain evidence="3">GRZ</strain>
        <tissue evidence="3">Whole</tissue>
    </source>
</reference>
<accession>A0A9D2XH53</accession>
<evidence type="ECO:0000313" key="4">
    <source>
        <dbReference type="Proteomes" id="UP000822369"/>
    </source>
</evidence>
<keyword evidence="1" id="KW-0175">Coiled coil</keyword>
<feature type="compositionally biased region" description="Basic and acidic residues" evidence="2">
    <location>
        <begin position="600"/>
        <end position="611"/>
    </location>
</feature>
<organism evidence="3 4">
    <name type="scientific">Nothobranchius furzeri</name>
    <name type="common">Turquoise killifish</name>
    <dbReference type="NCBI Taxonomy" id="105023"/>
    <lineage>
        <taxon>Eukaryota</taxon>
        <taxon>Metazoa</taxon>
        <taxon>Chordata</taxon>
        <taxon>Craniata</taxon>
        <taxon>Vertebrata</taxon>
        <taxon>Euteleostomi</taxon>
        <taxon>Actinopterygii</taxon>
        <taxon>Neopterygii</taxon>
        <taxon>Teleostei</taxon>
        <taxon>Neoteleostei</taxon>
        <taxon>Acanthomorphata</taxon>
        <taxon>Ovalentaria</taxon>
        <taxon>Atherinomorphae</taxon>
        <taxon>Cyprinodontiformes</taxon>
        <taxon>Nothobranchiidae</taxon>
        <taxon>Nothobranchius</taxon>
    </lineage>
</organism>
<evidence type="ECO:0000313" key="3">
    <source>
        <dbReference type="EMBL" id="KAF7202259.1"/>
    </source>
</evidence>
<feature type="compositionally biased region" description="Basic residues" evidence="2">
    <location>
        <begin position="612"/>
        <end position="621"/>
    </location>
</feature>